<protein>
    <submittedName>
        <fullName evidence="1">Uncharacterized protein</fullName>
    </submittedName>
</protein>
<name>A0ABQ6GFR4_9BACL</name>
<sequence>MTVSYVYALTDKRKLLIPIMYDERGIYVGFNLAGVCMGFTDPDWIGGLIVSR</sequence>
<keyword evidence="2" id="KW-1185">Reference proteome</keyword>
<organism evidence="1 2">
    <name type="scientific">Paenibacillus glycanilyticus</name>
    <dbReference type="NCBI Taxonomy" id="126569"/>
    <lineage>
        <taxon>Bacteria</taxon>
        <taxon>Bacillati</taxon>
        <taxon>Bacillota</taxon>
        <taxon>Bacilli</taxon>
        <taxon>Bacillales</taxon>
        <taxon>Paenibacillaceae</taxon>
        <taxon>Paenibacillus</taxon>
    </lineage>
</organism>
<dbReference type="EMBL" id="BSSQ01000016">
    <property type="protein sequence ID" value="GLX69799.1"/>
    <property type="molecule type" value="Genomic_DNA"/>
</dbReference>
<proteinExistence type="predicted"/>
<accession>A0ABQ6GFR4</accession>
<dbReference type="Proteomes" id="UP001157114">
    <property type="component" value="Unassembled WGS sequence"/>
</dbReference>
<evidence type="ECO:0000313" key="1">
    <source>
        <dbReference type="EMBL" id="GLX69799.1"/>
    </source>
</evidence>
<evidence type="ECO:0000313" key="2">
    <source>
        <dbReference type="Proteomes" id="UP001157114"/>
    </source>
</evidence>
<reference evidence="1 2" key="1">
    <citation type="submission" date="2023-03" db="EMBL/GenBank/DDBJ databases">
        <title>Draft genome sequence of the bacteria which degrade cell wall of Tricholomamatutake.</title>
        <authorList>
            <person name="Konishi Y."/>
            <person name="Fukuta Y."/>
            <person name="Shirasaka N."/>
        </authorList>
    </citation>
    <scope>NUCLEOTIDE SEQUENCE [LARGE SCALE GENOMIC DNA]</scope>
    <source>
        <strain evidence="2">mu1</strain>
    </source>
</reference>
<gene>
    <name evidence="1" type="ORF">MU1_41450</name>
</gene>
<comment type="caution">
    <text evidence="1">The sequence shown here is derived from an EMBL/GenBank/DDBJ whole genome shotgun (WGS) entry which is preliminary data.</text>
</comment>